<proteinExistence type="predicted"/>
<evidence type="ECO:0000313" key="1">
    <source>
        <dbReference type="Proteomes" id="UP000095286"/>
    </source>
</evidence>
<name>A0AC35UBB8_9BILA</name>
<sequence>MMNHLNTKDVVFCDEVSGTIRQQFEESAVALGEMHDTLKGNIKIEKYGFEYFINYFRESYPLRAFYLQATRGDITIRKF</sequence>
<organism evidence="1 2">
    <name type="scientific">Rhabditophanes sp. KR3021</name>
    <dbReference type="NCBI Taxonomy" id="114890"/>
    <lineage>
        <taxon>Eukaryota</taxon>
        <taxon>Metazoa</taxon>
        <taxon>Ecdysozoa</taxon>
        <taxon>Nematoda</taxon>
        <taxon>Chromadorea</taxon>
        <taxon>Rhabditida</taxon>
        <taxon>Tylenchina</taxon>
        <taxon>Panagrolaimomorpha</taxon>
        <taxon>Strongyloidoidea</taxon>
        <taxon>Alloionematidae</taxon>
        <taxon>Rhabditophanes</taxon>
    </lineage>
</organism>
<dbReference type="Proteomes" id="UP000095286">
    <property type="component" value="Unplaced"/>
</dbReference>
<reference evidence="2" key="1">
    <citation type="submission" date="2016-11" db="UniProtKB">
        <authorList>
            <consortium name="WormBaseParasite"/>
        </authorList>
    </citation>
    <scope>IDENTIFICATION</scope>
    <source>
        <strain evidence="2">KR3021</strain>
    </source>
</reference>
<dbReference type="WBParaSite" id="RSKR_0000924350.1">
    <property type="protein sequence ID" value="RSKR_0000924350.1"/>
    <property type="gene ID" value="RSKR_0000924350"/>
</dbReference>
<evidence type="ECO:0000313" key="2">
    <source>
        <dbReference type="WBParaSite" id="RSKR_0000924350.1"/>
    </source>
</evidence>
<accession>A0AC35UBB8</accession>
<protein>
    <submittedName>
        <fullName evidence="2">AAA_14 domain-containing protein</fullName>
    </submittedName>
</protein>